<name>A0A8B6H260_MYTGA</name>
<feature type="region of interest" description="Disordered" evidence="1">
    <location>
        <begin position="127"/>
        <end position="147"/>
    </location>
</feature>
<evidence type="ECO:0000313" key="3">
    <source>
        <dbReference type="EMBL" id="VDI72403.1"/>
    </source>
</evidence>
<feature type="compositionally biased region" description="Basic and acidic residues" evidence="1">
    <location>
        <begin position="1"/>
        <end position="25"/>
    </location>
</feature>
<feature type="compositionally biased region" description="Basic and acidic residues" evidence="1">
    <location>
        <begin position="135"/>
        <end position="147"/>
    </location>
</feature>
<feature type="compositionally biased region" description="Basic and acidic residues" evidence="1">
    <location>
        <begin position="201"/>
        <end position="227"/>
    </location>
</feature>
<organism evidence="3 4">
    <name type="scientific">Mytilus galloprovincialis</name>
    <name type="common">Mediterranean mussel</name>
    <dbReference type="NCBI Taxonomy" id="29158"/>
    <lineage>
        <taxon>Eukaryota</taxon>
        <taxon>Metazoa</taxon>
        <taxon>Spiralia</taxon>
        <taxon>Lophotrochozoa</taxon>
        <taxon>Mollusca</taxon>
        <taxon>Bivalvia</taxon>
        <taxon>Autobranchia</taxon>
        <taxon>Pteriomorphia</taxon>
        <taxon>Mytilida</taxon>
        <taxon>Mytiloidea</taxon>
        <taxon>Mytilidae</taxon>
        <taxon>Mytilinae</taxon>
        <taxon>Mytilus</taxon>
    </lineage>
</organism>
<feature type="region of interest" description="Disordered" evidence="1">
    <location>
        <begin position="201"/>
        <end position="257"/>
    </location>
</feature>
<feature type="region of interest" description="Disordered" evidence="1">
    <location>
        <begin position="962"/>
        <end position="983"/>
    </location>
</feature>
<keyword evidence="4" id="KW-1185">Reference proteome</keyword>
<dbReference type="SUPFAM" id="SSF140383">
    <property type="entry name" value="BSD domain-like"/>
    <property type="match status" value="1"/>
</dbReference>
<accession>A0A8B6H260</accession>
<feature type="region of interest" description="Disordered" evidence="1">
    <location>
        <begin position="1"/>
        <end position="30"/>
    </location>
</feature>
<comment type="caution">
    <text evidence="3">The sequence shown here is derived from an EMBL/GenBank/DDBJ whole genome shotgun (WGS) entry which is preliminary data.</text>
</comment>
<dbReference type="EMBL" id="UYJE01009320">
    <property type="protein sequence ID" value="VDI72403.1"/>
    <property type="molecule type" value="Genomic_DNA"/>
</dbReference>
<evidence type="ECO:0000313" key="4">
    <source>
        <dbReference type="Proteomes" id="UP000596742"/>
    </source>
</evidence>
<feature type="non-terminal residue" evidence="3">
    <location>
        <position position="1"/>
    </location>
</feature>
<dbReference type="OrthoDB" id="10055248at2759"/>
<evidence type="ECO:0000259" key="2">
    <source>
        <dbReference type="PROSITE" id="PS50858"/>
    </source>
</evidence>
<protein>
    <recommendedName>
        <fullName evidence="2">BSD domain-containing protein</fullName>
    </recommendedName>
</protein>
<feature type="domain" description="BSD" evidence="2">
    <location>
        <begin position="65"/>
        <end position="117"/>
    </location>
</feature>
<proteinExistence type="predicted"/>
<sequence length="1191" mass="137271">MRETIMGDFAKEQEKFATEKKEQGKRSKTAVPPWVGYNEEETMKKQILALSTDKRNFVRNPPAGVQFQFDFDASFPVAMATSQEDLYLRKMRFELVPKQVKEDVFWRNYFYRVSLIKQPNQLTTLAQEGSSLGSRSDDNQEKEQTPLLDIHLKPKVEEEIPSSPSENEFVSDTFQSKKYLSKKKNMLASFIDDLKWAKDQTQKPTLPDDSHKVKEPSDAENNYKQKTVELSLDSYDSHKVNEPSDEGEQAAENNYKQKTVELSLDSYDSHKVNEPSDEVEQAAENNYKQKTVELSLDSYDSHKVNEPSDEVEQAAENNYKQKTVELSLDSYDSHKVNEPSDEVEQAAENNYKQKTVELSLDSYDSHKVNEPSDEVEQAAENNYKQKTVELSLDSYDSHKVNEPSDEGEQAAENNYKQKTKTVELSLDSYDSHKVNEPSDDVEQAAENNYKQKTVELSLDSYDSHKVNEPSDDVEQAAENNYKQKTVELSLDSYDSHKVNEPSDEVEQAAENNYKQKTVELSLDSYDSHKVNEPSDDVEQAAENNYKQKTVELSLDSYDSHKVNEPSDEVELSVLFNPEDQHADNDGNASDFSDIFPLMSNLPELGKSDLLKVYQVEELIEPKNVAFQDEETSTVKSVKRTNDSDGKSFHKNKKQMSNFPELGNPDLLKLYQVEELIEPKNVSFQDDETSTVKSVKRTNDSDGKSFHKNKKQRINSDSDNGIDNKQVLDKFESDFVMKDSNMKGIYIKRYRLKRPRTKAGQSRDIRIYDNTHACYFCGKIVLHINEHLKTHRNQDEVKFEPDFTALRKLGDDRHNRQCLKKGEGEIILARRPKDYFDITQYGPCPDCREWVLLKGLKCHNIECNKYLNLKTKKRKKDLIIKSQILAGHIKTKPTIIMQKEVLSIMTRDEVSDIAQKDPLIMALGESWLKMNVGNKEKRKYYASARMRLCARFLNHLRSIQKSKINDKDASEGEHSHEGEDKSEEDYIENIKRKPLWDFLKPQHFGDIVVAAIKCSYPNADDNEDLLSPSNAIKLKYDINRLICSKWGFIVEKSGNGNSKEALECETILNQITRQWKEKVTTTARNVLNLRKYQEKKELPSPEDIRDITEFLVKELKELPLTSDNFHRVVSLAQARLLLYNKRRSGELEVIKLQSFASRSQGLQDIDDSLSKDFTEVEKYLVEKQDLMTVRGK</sequence>
<dbReference type="Proteomes" id="UP000596742">
    <property type="component" value="Unassembled WGS sequence"/>
</dbReference>
<feature type="region of interest" description="Disordered" evidence="1">
    <location>
        <begin position="331"/>
        <end position="450"/>
    </location>
</feature>
<reference evidence="3" key="1">
    <citation type="submission" date="2018-11" db="EMBL/GenBank/DDBJ databases">
        <authorList>
            <person name="Alioto T."/>
            <person name="Alioto T."/>
        </authorList>
    </citation>
    <scope>NUCLEOTIDE SEQUENCE</scope>
</reference>
<dbReference type="AlphaFoldDB" id="A0A8B6H260"/>
<dbReference type="InterPro" id="IPR005607">
    <property type="entry name" value="BSD_dom"/>
</dbReference>
<evidence type="ECO:0000256" key="1">
    <source>
        <dbReference type="SAM" id="MobiDB-lite"/>
    </source>
</evidence>
<feature type="compositionally biased region" description="Basic and acidic residues" evidence="1">
    <location>
        <begin position="962"/>
        <end position="978"/>
    </location>
</feature>
<dbReference type="SMART" id="SM00751">
    <property type="entry name" value="BSD"/>
    <property type="match status" value="1"/>
</dbReference>
<dbReference type="PANTHER" id="PTHR33480">
    <property type="entry name" value="SET DOMAIN-CONTAINING PROTEIN-RELATED"/>
    <property type="match status" value="1"/>
</dbReference>
<feature type="region of interest" description="Disordered" evidence="1">
    <location>
        <begin position="636"/>
        <end position="659"/>
    </location>
</feature>
<dbReference type="Pfam" id="PF03909">
    <property type="entry name" value="BSD"/>
    <property type="match status" value="1"/>
</dbReference>
<dbReference type="PANTHER" id="PTHR33480:SF1">
    <property type="entry name" value="TYR RECOMBINASE DOMAIN-CONTAINING PROTEIN"/>
    <property type="match status" value="1"/>
</dbReference>
<gene>
    <name evidence="3" type="ORF">MGAL_10B010768</name>
</gene>
<dbReference type="InterPro" id="IPR035925">
    <property type="entry name" value="BSD_dom_sf"/>
</dbReference>
<dbReference type="PROSITE" id="PS50858">
    <property type="entry name" value="BSD"/>
    <property type="match status" value="1"/>
</dbReference>
<dbReference type="Gene3D" id="1.10.3970.10">
    <property type="entry name" value="BSD domain"/>
    <property type="match status" value="1"/>
</dbReference>
<feature type="region of interest" description="Disordered" evidence="1">
    <location>
        <begin position="686"/>
        <end position="720"/>
    </location>
</feature>